<name>A0ABW7VWT1_9NOCA</name>
<reference evidence="8 9" key="1">
    <citation type="submission" date="2024-10" db="EMBL/GenBank/DDBJ databases">
        <title>The Natural Products Discovery Center: Release of the First 8490 Sequenced Strains for Exploring Actinobacteria Biosynthetic Diversity.</title>
        <authorList>
            <person name="Kalkreuter E."/>
            <person name="Kautsar S.A."/>
            <person name="Yang D."/>
            <person name="Bader C.D."/>
            <person name="Teijaro C.N."/>
            <person name="Fluegel L."/>
            <person name="Davis C.M."/>
            <person name="Simpson J.R."/>
            <person name="Lauterbach L."/>
            <person name="Steele A.D."/>
            <person name="Gui C."/>
            <person name="Meng S."/>
            <person name="Li G."/>
            <person name="Viehrig K."/>
            <person name="Ye F."/>
            <person name="Su P."/>
            <person name="Kiefer A.F."/>
            <person name="Nichols A."/>
            <person name="Cepeda A.J."/>
            <person name="Yan W."/>
            <person name="Fan B."/>
            <person name="Jiang Y."/>
            <person name="Adhikari A."/>
            <person name="Zheng C.-J."/>
            <person name="Schuster L."/>
            <person name="Cowan T.M."/>
            <person name="Smanski M.J."/>
            <person name="Chevrette M.G."/>
            <person name="De Carvalho L.P.S."/>
            <person name="Shen B."/>
        </authorList>
    </citation>
    <scope>NUCLEOTIDE SEQUENCE [LARGE SCALE GENOMIC DNA]</scope>
    <source>
        <strain evidence="8 9">NPDC019377</strain>
    </source>
</reference>
<evidence type="ECO:0000313" key="9">
    <source>
        <dbReference type="Proteomes" id="UP001611494"/>
    </source>
</evidence>
<keyword evidence="4" id="KW-0547">Nucleotide-binding</keyword>
<keyword evidence="5 8" id="KW-0418">Kinase</keyword>
<dbReference type="PANTHER" id="PTHR43289:SF6">
    <property type="entry name" value="SERINE_THREONINE-PROTEIN KINASE NEKL-3"/>
    <property type="match status" value="1"/>
</dbReference>
<dbReference type="RefSeq" id="WP_397062355.1">
    <property type="nucleotide sequence ID" value="NZ_JBIRYL010000002.1"/>
</dbReference>
<comment type="caution">
    <text evidence="8">The sequence shown here is derived from an EMBL/GenBank/DDBJ whole genome shotgun (WGS) entry which is preliminary data.</text>
</comment>
<dbReference type="PROSITE" id="PS00108">
    <property type="entry name" value="PROTEIN_KINASE_ST"/>
    <property type="match status" value="1"/>
</dbReference>
<evidence type="ECO:0000313" key="8">
    <source>
        <dbReference type="EMBL" id="MFI2231039.1"/>
    </source>
</evidence>
<keyword evidence="3 8" id="KW-0808">Transferase</keyword>
<evidence type="ECO:0000256" key="3">
    <source>
        <dbReference type="ARBA" id="ARBA00022679"/>
    </source>
</evidence>
<evidence type="ECO:0000256" key="4">
    <source>
        <dbReference type="ARBA" id="ARBA00022741"/>
    </source>
</evidence>
<dbReference type="CDD" id="cd14014">
    <property type="entry name" value="STKc_PknB_like"/>
    <property type="match status" value="1"/>
</dbReference>
<keyword evidence="6" id="KW-0067">ATP-binding</keyword>
<dbReference type="GO" id="GO:0004674">
    <property type="term" value="F:protein serine/threonine kinase activity"/>
    <property type="evidence" value="ECO:0007669"/>
    <property type="project" value="UniProtKB-EC"/>
</dbReference>
<dbReference type="Proteomes" id="UP001611494">
    <property type="component" value="Unassembled WGS sequence"/>
</dbReference>
<proteinExistence type="predicted"/>
<dbReference type="SMART" id="SM00220">
    <property type="entry name" value="S_TKc"/>
    <property type="match status" value="1"/>
</dbReference>
<evidence type="ECO:0000256" key="6">
    <source>
        <dbReference type="ARBA" id="ARBA00022840"/>
    </source>
</evidence>
<dbReference type="SUPFAM" id="SSF56112">
    <property type="entry name" value="Protein kinase-like (PK-like)"/>
    <property type="match status" value="1"/>
</dbReference>
<sequence length="498" mass="52849">MAASFVPGTVCAGYVIERVLGVGGMGTVYVARHPRLPRREALKVLSREYLADPEFHARFLREAELVARLDHPNIVAVHDRGVFEGQPWIAMQFVEGTDAAALVRAGPAALPVQRVLHIVGSVASGLDAAHRAGMVHRDVKPANILIELRPGRPDQVYISDFGIGRSTDRSTALTEPGSVLGTLSYAAPEQITGAVVDHRADVYALGVTMYELLTGAKPFRGPGLADLMRAHLELPPPRPSAAVPTLPPAIDGVIATAMAKNPAERFPSCGALAAAAAAALGADIPHRARPAPVPPRPRGRAVRFGPALGAVVLAVFAVATLLIRCTPGGADSAHPPATTAPPVTTASASWGQYQFMVDALPGLLPAGPVSAGHQGLRCVPQNRYARPVELSEELGPVGFLSCSGDRDPLARVEVMCRTDRFRATISPLAPGEDGTVTYDAEWTRGTGSGRVVLIDLTGPGGEMRIQFEDPYRNFCLVNAYGGTSGRDLYDRWWPEIPW</sequence>
<dbReference type="InterPro" id="IPR000719">
    <property type="entry name" value="Prot_kinase_dom"/>
</dbReference>
<evidence type="ECO:0000256" key="5">
    <source>
        <dbReference type="ARBA" id="ARBA00022777"/>
    </source>
</evidence>
<accession>A0ABW7VWT1</accession>
<dbReference type="EMBL" id="JBIRYL010000002">
    <property type="protein sequence ID" value="MFI2231039.1"/>
    <property type="molecule type" value="Genomic_DNA"/>
</dbReference>
<dbReference type="PROSITE" id="PS50011">
    <property type="entry name" value="PROTEIN_KINASE_DOM"/>
    <property type="match status" value="1"/>
</dbReference>
<dbReference type="InterPro" id="IPR008271">
    <property type="entry name" value="Ser/Thr_kinase_AS"/>
</dbReference>
<organism evidence="8 9">
    <name type="scientific">Nocardia testacea</name>
    <dbReference type="NCBI Taxonomy" id="248551"/>
    <lineage>
        <taxon>Bacteria</taxon>
        <taxon>Bacillati</taxon>
        <taxon>Actinomycetota</taxon>
        <taxon>Actinomycetes</taxon>
        <taxon>Mycobacteriales</taxon>
        <taxon>Nocardiaceae</taxon>
        <taxon>Nocardia</taxon>
    </lineage>
</organism>
<evidence type="ECO:0000256" key="1">
    <source>
        <dbReference type="ARBA" id="ARBA00012513"/>
    </source>
</evidence>
<keyword evidence="2" id="KW-0723">Serine/threonine-protein kinase</keyword>
<dbReference type="Pfam" id="PF00069">
    <property type="entry name" value="Pkinase"/>
    <property type="match status" value="1"/>
</dbReference>
<dbReference type="EC" id="2.7.11.1" evidence="1"/>
<feature type="domain" description="Protein kinase" evidence="7">
    <location>
        <begin position="14"/>
        <end position="280"/>
    </location>
</feature>
<dbReference type="Gene3D" id="3.30.200.20">
    <property type="entry name" value="Phosphorylase Kinase, domain 1"/>
    <property type="match status" value="1"/>
</dbReference>
<keyword evidence="9" id="KW-1185">Reference proteome</keyword>
<evidence type="ECO:0000256" key="2">
    <source>
        <dbReference type="ARBA" id="ARBA00022527"/>
    </source>
</evidence>
<dbReference type="PANTHER" id="PTHR43289">
    <property type="entry name" value="MITOGEN-ACTIVATED PROTEIN KINASE KINASE KINASE 20-RELATED"/>
    <property type="match status" value="1"/>
</dbReference>
<dbReference type="Gene3D" id="1.10.510.10">
    <property type="entry name" value="Transferase(Phosphotransferase) domain 1"/>
    <property type="match status" value="1"/>
</dbReference>
<protein>
    <recommendedName>
        <fullName evidence="1">non-specific serine/threonine protein kinase</fullName>
        <ecNumber evidence="1">2.7.11.1</ecNumber>
    </recommendedName>
</protein>
<evidence type="ECO:0000259" key="7">
    <source>
        <dbReference type="PROSITE" id="PS50011"/>
    </source>
</evidence>
<gene>
    <name evidence="8" type="ORF">ACH49Z_14435</name>
</gene>
<dbReference type="InterPro" id="IPR011009">
    <property type="entry name" value="Kinase-like_dom_sf"/>
</dbReference>